<protein>
    <submittedName>
        <fullName evidence="11">DHA2 family efflux MFS transporter permease subunit</fullName>
    </submittedName>
</protein>
<dbReference type="InterPro" id="IPR036259">
    <property type="entry name" value="MFS_trans_sf"/>
</dbReference>
<evidence type="ECO:0000313" key="12">
    <source>
        <dbReference type="Proteomes" id="UP001595947"/>
    </source>
</evidence>
<evidence type="ECO:0000256" key="3">
    <source>
        <dbReference type="ARBA" id="ARBA00022448"/>
    </source>
</evidence>
<accession>A0ABV9YUG7</accession>
<dbReference type="SUPFAM" id="SSF103473">
    <property type="entry name" value="MFS general substrate transporter"/>
    <property type="match status" value="1"/>
</dbReference>
<feature type="transmembrane region" description="Helical" evidence="9">
    <location>
        <begin position="164"/>
        <end position="185"/>
    </location>
</feature>
<dbReference type="Proteomes" id="UP001595947">
    <property type="component" value="Unassembled WGS sequence"/>
</dbReference>
<keyword evidence="12" id="KW-1185">Reference proteome</keyword>
<sequence length="522" mass="54960">MTTTAASPTTTAPTPAEPARPSSARASSGRSGSTPWIVPLLVLVTGMFMSVLDVSIVNVAIPSMQKDFGVTTDDIQWVSTAYSLALGVIVPVSAWLGERLGLGRAYVLSLVGFGVGSALCGFAWDIDSMIAFRILQAVPGGIIPVVALSMVYRLVPRERIGAAMGLYGLGIVFAPAVGPTLGGYLVEYVDWRLIFFINVPIGVLGAIAAVVWLPMTKGKAGRTFDVLGFLAIATGLFSLLLALSEGQSWGWTSYPVLILLTVGVLALALFVVIELEVDEPLLDVRVFSSGAFTLSLVLIAVLSVGLFGVLFFIPLFLQESQGLGAFDTGLLLLPQALVMGVLMPVAGRIYDRFGPRWPAVVGLSILAIGTWMLRDLSLETSWDELRWLLVFRAVGMGLAMMPIMTGGISAVPPDRVSGASAFNNVTQRTASAMGLAALTAMLSSEQAQQGSDTGAAMHMAPHTPMLEQYMSYSQVQAHSFVTAIDDLMMVTAGLTALGVLLAFRLRSGPAPTSSSGPAVVEA</sequence>
<feature type="transmembrane region" description="Helical" evidence="9">
    <location>
        <begin position="191"/>
        <end position="212"/>
    </location>
</feature>
<feature type="transmembrane region" description="Helical" evidence="9">
    <location>
        <begin position="357"/>
        <end position="373"/>
    </location>
</feature>
<evidence type="ECO:0000256" key="7">
    <source>
        <dbReference type="ARBA" id="ARBA00023136"/>
    </source>
</evidence>
<dbReference type="PANTHER" id="PTHR42718:SF9">
    <property type="entry name" value="MAJOR FACILITATOR SUPERFAMILY MULTIDRUG TRANSPORTER MFSC"/>
    <property type="match status" value="1"/>
</dbReference>
<keyword evidence="3" id="KW-0813">Transport</keyword>
<feature type="region of interest" description="Disordered" evidence="8">
    <location>
        <begin position="1"/>
        <end position="32"/>
    </location>
</feature>
<keyword evidence="7 9" id="KW-0472">Membrane</keyword>
<comment type="similarity">
    <text evidence="2">Belongs to the major facilitator superfamily. EmrB family.</text>
</comment>
<gene>
    <name evidence="11" type="ORF">ACFPBZ_26120</name>
</gene>
<evidence type="ECO:0000259" key="10">
    <source>
        <dbReference type="PROSITE" id="PS50850"/>
    </source>
</evidence>
<evidence type="ECO:0000256" key="8">
    <source>
        <dbReference type="SAM" id="MobiDB-lite"/>
    </source>
</evidence>
<evidence type="ECO:0000313" key="11">
    <source>
        <dbReference type="EMBL" id="MFC5065719.1"/>
    </source>
</evidence>
<dbReference type="Pfam" id="PF07690">
    <property type="entry name" value="MFS_1"/>
    <property type="match status" value="1"/>
</dbReference>
<dbReference type="PANTHER" id="PTHR42718">
    <property type="entry name" value="MAJOR FACILITATOR SUPERFAMILY MULTIDRUG TRANSPORTER MFSC"/>
    <property type="match status" value="1"/>
</dbReference>
<dbReference type="Gene3D" id="1.20.1250.20">
    <property type="entry name" value="MFS general substrate transporter like domains"/>
    <property type="match status" value="1"/>
</dbReference>
<dbReference type="InterPro" id="IPR020846">
    <property type="entry name" value="MFS_dom"/>
</dbReference>
<dbReference type="PRINTS" id="PR01036">
    <property type="entry name" value="TCRTETB"/>
</dbReference>
<dbReference type="CDD" id="cd17503">
    <property type="entry name" value="MFS_LmrB_MDR_like"/>
    <property type="match status" value="1"/>
</dbReference>
<feature type="domain" description="Major facilitator superfamily (MFS) profile" evidence="10">
    <location>
        <begin position="39"/>
        <end position="510"/>
    </location>
</feature>
<feature type="transmembrane region" description="Helical" evidence="9">
    <location>
        <begin position="329"/>
        <end position="350"/>
    </location>
</feature>
<keyword evidence="4" id="KW-1003">Cell membrane</keyword>
<feature type="transmembrane region" description="Helical" evidence="9">
    <location>
        <begin position="254"/>
        <end position="273"/>
    </location>
</feature>
<feature type="transmembrane region" description="Helical" evidence="9">
    <location>
        <begin position="224"/>
        <end position="242"/>
    </location>
</feature>
<evidence type="ECO:0000256" key="1">
    <source>
        <dbReference type="ARBA" id="ARBA00004651"/>
    </source>
</evidence>
<comment type="caution">
    <text evidence="11">The sequence shown here is derived from an EMBL/GenBank/DDBJ whole genome shotgun (WGS) entry which is preliminary data.</text>
</comment>
<name>A0ABV9YUG7_9PSEU</name>
<evidence type="ECO:0000256" key="9">
    <source>
        <dbReference type="SAM" id="Phobius"/>
    </source>
</evidence>
<organism evidence="11 12">
    <name type="scientific">Actinomycetospora atypica</name>
    <dbReference type="NCBI Taxonomy" id="1290095"/>
    <lineage>
        <taxon>Bacteria</taxon>
        <taxon>Bacillati</taxon>
        <taxon>Actinomycetota</taxon>
        <taxon>Actinomycetes</taxon>
        <taxon>Pseudonocardiales</taxon>
        <taxon>Pseudonocardiaceae</taxon>
        <taxon>Actinomycetospora</taxon>
    </lineage>
</organism>
<dbReference type="PROSITE" id="PS50850">
    <property type="entry name" value="MFS"/>
    <property type="match status" value="1"/>
</dbReference>
<dbReference type="InterPro" id="IPR004638">
    <property type="entry name" value="EmrB-like"/>
</dbReference>
<feature type="transmembrane region" description="Helical" evidence="9">
    <location>
        <begin position="105"/>
        <end position="124"/>
    </location>
</feature>
<feature type="transmembrane region" description="Helical" evidence="9">
    <location>
        <begin position="130"/>
        <end position="152"/>
    </location>
</feature>
<feature type="transmembrane region" description="Helical" evidence="9">
    <location>
        <begin position="36"/>
        <end position="61"/>
    </location>
</feature>
<dbReference type="NCBIfam" id="TIGR00711">
    <property type="entry name" value="efflux_EmrB"/>
    <property type="match status" value="1"/>
</dbReference>
<proteinExistence type="inferred from homology"/>
<dbReference type="InterPro" id="IPR011701">
    <property type="entry name" value="MFS"/>
</dbReference>
<reference evidence="12" key="1">
    <citation type="journal article" date="2019" name="Int. J. Syst. Evol. Microbiol.">
        <title>The Global Catalogue of Microorganisms (GCM) 10K type strain sequencing project: providing services to taxonomists for standard genome sequencing and annotation.</title>
        <authorList>
            <consortium name="The Broad Institute Genomics Platform"/>
            <consortium name="The Broad Institute Genome Sequencing Center for Infectious Disease"/>
            <person name="Wu L."/>
            <person name="Ma J."/>
        </authorList>
    </citation>
    <scope>NUCLEOTIDE SEQUENCE [LARGE SCALE GENOMIC DNA]</scope>
    <source>
        <strain evidence="12">CGMCC 4.7093</strain>
    </source>
</reference>
<dbReference type="RefSeq" id="WP_378039039.1">
    <property type="nucleotide sequence ID" value="NZ_JBHSIV010000044.1"/>
</dbReference>
<feature type="transmembrane region" description="Helical" evidence="9">
    <location>
        <begin position="385"/>
        <end position="405"/>
    </location>
</feature>
<evidence type="ECO:0000256" key="4">
    <source>
        <dbReference type="ARBA" id="ARBA00022475"/>
    </source>
</evidence>
<evidence type="ECO:0000256" key="6">
    <source>
        <dbReference type="ARBA" id="ARBA00022989"/>
    </source>
</evidence>
<evidence type="ECO:0000256" key="5">
    <source>
        <dbReference type="ARBA" id="ARBA00022692"/>
    </source>
</evidence>
<keyword evidence="6 9" id="KW-1133">Transmembrane helix</keyword>
<feature type="transmembrane region" description="Helical" evidence="9">
    <location>
        <begin position="81"/>
        <end position="98"/>
    </location>
</feature>
<comment type="subcellular location">
    <subcellularLocation>
        <location evidence="1">Cell membrane</location>
        <topology evidence="1">Multi-pass membrane protein</topology>
    </subcellularLocation>
</comment>
<keyword evidence="5 9" id="KW-0812">Transmembrane</keyword>
<feature type="transmembrane region" description="Helical" evidence="9">
    <location>
        <begin position="294"/>
        <end position="317"/>
    </location>
</feature>
<dbReference type="Gene3D" id="1.20.1720.10">
    <property type="entry name" value="Multidrug resistance protein D"/>
    <property type="match status" value="1"/>
</dbReference>
<dbReference type="EMBL" id="JBHSIV010000044">
    <property type="protein sequence ID" value="MFC5065719.1"/>
    <property type="molecule type" value="Genomic_DNA"/>
</dbReference>
<evidence type="ECO:0000256" key="2">
    <source>
        <dbReference type="ARBA" id="ARBA00008537"/>
    </source>
</evidence>